<evidence type="ECO:0000256" key="12">
    <source>
        <dbReference type="ARBA" id="ARBA00023004"/>
    </source>
</evidence>
<dbReference type="GO" id="GO:0015990">
    <property type="term" value="P:electron transport coupled proton transport"/>
    <property type="evidence" value="ECO:0007669"/>
    <property type="project" value="TreeGrafter"/>
</dbReference>
<dbReference type="GO" id="GO:0045277">
    <property type="term" value="C:respiratory chain complex IV"/>
    <property type="evidence" value="ECO:0007669"/>
    <property type="project" value="InterPro"/>
</dbReference>
<comment type="function">
    <text evidence="15">Component of the cytochrome c oxidase, the last enzyme in the mitochondrial electron transport chain which drives oxidative phosphorylation. The respiratory chain contains 3 multisubunit complexes succinate dehydrogenase (complex II, CII), ubiquinol-cytochrome c oxidoreductase (cytochrome b-c1 complex, complex III, CIII) and cytochrome c oxidase (complex IV, CIV), that cooperate to transfer electrons derived from NADH and succinate to molecular oxygen, creating an electrochemical gradient over the inner membrane that drives transmembrane transport and the ATP synthase. Cytochrome c oxidase is the component of the respiratory chain that catalyzes the reduction of oxygen to water. Electrons originating from reduced cytochrome c in the intermembrane space (IMS) are transferred via the dinuclear copper A center (CU(A)) of subunit 2 and heme A of subunit 1 to the active site in subunit 1, a binuclear center (BNC) formed by heme A3 and copper B (CU(B)). The BNC reduces molecular oxygen to 2 water molecules using 4 electrons from cytochrome c in the IMS and 4 protons from the mitochondrial matrix.</text>
</comment>
<dbReference type="GO" id="GO:0005743">
    <property type="term" value="C:mitochondrial inner membrane"/>
    <property type="evidence" value="ECO:0007669"/>
    <property type="project" value="UniProtKB-SubCell"/>
</dbReference>
<feature type="transmembrane region" description="Helical" evidence="16">
    <location>
        <begin position="12"/>
        <end position="36"/>
    </location>
</feature>
<evidence type="ECO:0000256" key="10">
    <source>
        <dbReference type="ARBA" id="ARBA00022982"/>
    </source>
</evidence>
<feature type="transmembrane region" description="Helical" evidence="16">
    <location>
        <begin position="144"/>
        <end position="170"/>
    </location>
</feature>
<comment type="similarity">
    <text evidence="15">Belongs to the heme-copper respiratory oxidase family.</text>
</comment>
<evidence type="ECO:0000256" key="1">
    <source>
        <dbReference type="ARBA" id="ARBA00001971"/>
    </source>
</evidence>
<feature type="transmembrane region" description="Helical" evidence="16">
    <location>
        <begin position="336"/>
        <end position="355"/>
    </location>
</feature>
<reference evidence="18" key="1">
    <citation type="journal article" date="2020" name="Int. J. Biol. Macromol.">
        <title>The complete mitochondrial genomes of two model ectomycorrhizal fungi (Laccaria): features, intron dynamics and phylogenetic implications.</title>
        <authorList>
            <person name="Li Q."/>
            <person name="Yang L."/>
            <person name="Xiang D."/>
            <person name="Wan Y."/>
            <person name="Wu Q."/>
            <person name="Huang W."/>
            <person name="Zhao G."/>
        </authorList>
    </citation>
    <scope>NUCLEOTIDE SEQUENCE</scope>
</reference>
<dbReference type="InterPro" id="IPR023615">
    <property type="entry name" value="Cyt_c_Oxase_su1_BS"/>
</dbReference>
<evidence type="ECO:0000256" key="7">
    <source>
        <dbReference type="ARBA" id="ARBA00022692"/>
    </source>
</evidence>
<keyword evidence="10 15" id="KW-0249">Electron transport</keyword>
<keyword evidence="9" id="KW-1278">Translocase</keyword>
<comment type="catalytic activity">
    <reaction evidence="15">
        <text>4 Fe(II)-[cytochrome c] + O2 + 8 H(+)(in) = 4 Fe(III)-[cytochrome c] + 2 H2O + 4 H(+)(out)</text>
        <dbReference type="Rhea" id="RHEA:11436"/>
        <dbReference type="Rhea" id="RHEA-COMP:10350"/>
        <dbReference type="Rhea" id="RHEA-COMP:14399"/>
        <dbReference type="ChEBI" id="CHEBI:15377"/>
        <dbReference type="ChEBI" id="CHEBI:15378"/>
        <dbReference type="ChEBI" id="CHEBI:15379"/>
        <dbReference type="ChEBI" id="CHEBI:29033"/>
        <dbReference type="ChEBI" id="CHEBI:29034"/>
        <dbReference type="EC" id="7.1.1.9"/>
    </reaction>
</comment>
<keyword evidence="14 15" id="KW-0472">Membrane</keyword>
<dbReference type="PRINTS" id="PR01165">
    <property type="entry name" value="CYCOXIDASEI"/>
</dbReference>
<dbReference type="AlphaFoldDB" id="A0A4D6SWH3"/>
<dbReference type="GO" id="GO:0046872">
    <property type="term" value="F:metal ion binding"/>
    <property type="evidence" value="ECO:0007669"/>
    <property type="project" value="UniProtKB-KW"/>
</dbReference>
<dbReference type="SUPFAM" id="SSF81442">
    <property type="entry name" value="Cytochrome c oxidase subunit I-like"/>
    <property type="match status" value="1"/>
</dbReference>
<keyword evidence="8 15" id="KW-0479">Metal-binding</keyword>
<dbReference type="RefSeq" id="YP_009653018.1">
    <property type="nucleotide sequence ID" value="NC_042773.1"/>
</dbReference>
<gene>
    <name evidence="18" type="primary">cox1</name>
</gene>
<feature type="transmembrane region" description="Helical" evidence="16">
    <location>
        <begin position="301"/>
        <end position="324"/>
    </location>
</feature>
<dbReference type="UniPathway" id="UPA00705"/>
<feature type="transmembrane region" description="Helical" evidence="16">
    <location>
        <begin position="182"/>
        <end position="209"/>
    </location>
</feature>
<evidence type="ECO:0000256" key="9">
    <source>
        <dbReference type="ARBA" id="ARBA00022967"/>
    </source>
</evidence>
<dbReference type="GO" id="GO:0006123">
    <property type="term" value="P:mitochondrial electron transport, cytochrome c to oxygen"/>
    <property type="evidence" value="ECO:0007669"/>
    <property type="project" value="TreeGrafter"/>
</dbReference>
<feature type="transmembrane region" description="Helical" evidence="16">
    <location>
        <begin position="451"/>
        <end position="471"/>
    </location>
</feature>
<name>A0A4D6SWH3_LACBI</name>
<dbReference type="CDD" id="cd01663">
    <property type="entry name" value="Cyt_c_Oxidase_I"/>
    <property type="match status" value="1"/>
</dbReference>
<evidence type="ECO:0000256" key="5">
    <source>
        <dbReference type="ARBA" id="ARBA00022617"/>
    </source>
</evidence>
<dbReference type="Gene3D" id="1.20.210.10">
    <property type="entry name" value="Cytochrome c oxidase-like, subunit I domain"/>
    <property type="match status" value="1"/>
</dbReference>
<evidence type="ECO:0000256" key="14">
    <source>
        <dbReference type="ARBA" id="ARBA00023136"/>
    </source>
</evidence>
<dbReference type="EC" id="7.1.1.9" evidence="15"/>
<dbReference type="GO" id="GO:0004129">
    <property type="term" value="F:cytochrome-c oxidase activity"/>
    <property type="evidence" value="ECO:0007669"/>
    <property type="project" value="UniProtKB-EC"/>
</dbReference>
<keyword evidence="13 15" id="KW-0186">Copper</keyword>
<dbReference type="GeneID" id="40499587"/>
<comment type="cofactor">
    <cofactor evidence="1">
        <name>heme</name>
        <dbReference type="ChEBI" id="CHEBI:30413"/>
    </cofactor>
</comment>
<evidence type="ECO:0000256" key="3">
    <source>
        <dbReference type="ARBA" id="ARBA00004673"/>
    </source>
</evidence>
<feature type="transmembrane region" description="Helical" evidence="16">
    <location>
        <begin position="406"/>
        <end position="431"/>
    </location>
</feature>
<feature type="transmembrane region" description="Helical" evidence="16">
    <location>
        <begin position="229"/>
        <end position="253"/>
    </location>
</feature>
<evidence type="ECO:0000256" key="8">
    <source>
        <dbReference type="ARBA" id="ARBA00022723"/>
    </source>
</evidence>
<keyword evidence="7 15" id="KW-0812">Transmembrane</keyword>
<feature type="transmembrane region" description="Helical" evidence="16">
    <location>
        <begin position="265"/>
        <end position="286"/>
    </location>
</feature>
<proteinExistence type="inferred from homology"/>
<dbReference type="EMBL" id="MK697670">
    <property type="protein sequence ID" value="QCG70080.1"/>
    <property type="molecule type" value="Genomic_DNA"/>
</dbReference>
<dbReference type="PROSITE" id="PS50855">
    <property type="entry name" value="COX1"/>
    <property type="match status" value="1"/>
</dbReference>
<geneLocation type="mitochondrion" evidence="18"/>
<dbReference type="InterPro" id="IPR000883">
    <property type="entry name" value="Cyt_C_Oxase_1"/>
</dbReference>
<feature type="transmembrane region" description="Helical" evidence="16">
    <location>
        <begin position="99"/>
        <end position="117"/>
    </location>
</feature>
<sequence>MNWINSTNAKEIGTLYLIFAIFAGMIGTAFSVLIRLELSSPGVQFLQGDHQLFNVIISAHAFIMIFFMVMPGLVGGFGNYFLPIHCGSPDMAFPRLNNISFWLLPPSLILLLLSSLVENGAGTGWTVYPPLAGIQSHSGGSVDLAIFSLHLAGVSSLLGAINFISTTLNMRTNGMSLHKLPLFVWAIFITAILLLLSLPVLAGAITMLLTDRNFNTSFYDPAGGGDPILYQHLFWFFGHPEVYILIIPGFGIISHIVSTFSGKPIFGYIGMVYAMFSIGILGFLVWSHHMFSVGLDVDTRAYFTAATMVIAVPTGIKIFSWLATLYGGSLRYNTPLLFTIGFLALFTIGGLTGVVLSNASLDVAFHDTYYVVAHFHYVLSMGAVFALFAGFYYWSPKIVGKTVNDFLGKIHFWTLFIGVNLTFFPQHFLGLAGMPRRIPDYPDAFSGWNTISSYGSLVSVIATILFGYIIYDMFANQPNTTNNPWNLASYFTSLNQIENETQTVNTIEWTLASPIPFHAFKMLPIQAEYFGDFKTKNKKNEK</sequence>
<dbReference type="PANTHER" id="PTHR10422">
    <property type="entry name" value="CYTOCHROME C OXIDASE SUBUNIT 1"/>
    <property type="match status" value="1"/>
</dbReference>
<dbReference type="GO" id="GO:0020037">
    <property type="term" value="F:heme binding"/>
    <property type="evidence" value="ECO:0007669"/>
    <property type="project" value="InterPro"/>
</dbReference>
<feature type="domain" description="Cytochrome oxidase subunit I profile" evidence="17">
    <location>
        <begin position="1"/>
        <end position="527"/>
    </location>
</feature>
<keyword evidence="6 15" id="KW-0679">Respiratory chain</keyword>
<dbReference type="Pfam" id="PF00115">
    <property type="entry name" value="COX1"/>
    <property type="match status" value="1"/>
</dbReference>
<dbReference type="FunFam" id="1.20.210.10:FF:000001">
    <property type="entry name" value="Cytochrome c oxidase subunit 1"/>
    <property type="match status" value="1"/>
</dbReference>
<evidence type="ECO:0000256" key="4">
    <source>
        <dbReference type="ARBA" id="ARBA00022448"/>
    </source>
</evidence>
<protein>
    <recommendedName>
        <fullName evidence="15">Cytochrome c oxidase subunit 1</fullName>
        <ecNumber evidence="15">7.1.1.9</ecNumber>
    </recommendedName>
</protein>
<dbReference type="InterPro" id="IPR036927">
    <property type="entry name" value="Cyt_c_oxase-like_su1_sf"/>
</dbReference>
<accession>A0A4D6SWH3</accession>
<keyword evidence="11 16" id="KW-1133">Transmembrane helix</keyword>
<evidence type="ECO:0000256" key="2">
    <source>
        <dbReference type="ARBA" id="ARBA00004141"/>
    </source>
</evidence>
<evidence type="ECO:0000256" key="6">
    <source>
        <dbReference type="ARBA" id="ARBA00022660"/>
    </source>
</evidence>
<dbReference type="PROSITE" id="PS00077">
    <property type="entry name" value="COX1_CUB"/>
    <property type="match status" value="1"/>
</dbReference>
<evidence type="ECO:0000256" key="15">
    <source>
        <dbReference type="RuleBase" id="RU000369"/>
    </source>
</evidence>
<organism evidence="18">
    <name type="scientific">Laccaria bicolor</name>
    <name type="common">Bicoloured deceiver</name>
    <name type="synonym">Laccaria laccata var. bicolor</name>
    <dbReference type="NCBI Taxonomy" id="29883"/>
    <lineage>
        <taxon>Eukaryota</taxon>
        <taxon>Fungi</taxon>
        <taxon>Dikarya</taxon>
        <taxon>Basidiomycota</taxon>
        <taxon>Agaricomycotina</taxon>
        <taxon>Agaricomycetes</taxon>
        <taxon>Agaricomycetidae</taxon>
        <taxon>Agaricales</taxon>
        <taxon>Agaricineae</taxon>
        <taxon>Hydnangiaceae</taxon>
        <taxon>Laccaria</taxon>
    </lineage>
</organism>
<keyword evidence="15" id="KW-0999">Mitochondrion inner membrane</keyword>
<evidence type="ECO:0000256" key="13">
    <source>
        <dbReference type="ARBA" id="ARBA00023008"/>
    </source>
</evidence>
<dbReference type="PANTHER" id="PTHR10422:SF18">
    <property type="entry name" value="CYTOCHROME C OXIDASE SUBUNIT 1"/>
    <property type="match status" value="1"/>
</dbReference>
<dbReference type="InterPro" id="IPR033944">
    <property type="entry name" value="Cyt_c_oxase_su1_dom"/>
</dbReference>
<keyword evidence="5 15" id="KW-0349">Heme</keyword>
<comment type="pathway">
    <text evidence="3 15">Energy metabolism; oxidative phosphorylation.</text>
</comment>
<keyword evidence="4 15" id="KW-0813">Transport</keyword>
<evidence type="ECO:0000256" key="16">
    <source>
        <dbReference type="SAM" id="Phobius"/>
    </source>
</evidence>
<comment type="subcellular location">
    <subcellularLocation>
        <location evidence="2">Membrane</location>
        <topology evidence="2">Multi-pass membrane protein</topology>
    </subcellularLocation>
    <subcellularLocation>
        <location evidence="15">Mitochondrion inner membrane</location>
        <topology evidence="15">Multi-pass membrane protein</topology>
    </subcellularLocation>
</comment>
<evidence type="ECO:0000313" key="18">
    <source>
        <dbReference type="EMBL" id="QCG70080.1"/>
    </source>
</evidence>
<feature type="transmembrane region" description="Helical" evidence="16">
    <location>
        <begin position="56"/>
        <end position="78"/>
    </location>
</feature>
<keyword evidence="15 18" id="KW-0496">Mitochondrion</keyword>
<keyword evidence="12 15" id="KW-0408">Iron</keyword>
<evidence type="ECO:0000259" key="17">
    <source>
        <dbReference type="PROSITE" id="PS50855"/>
    </source>
</evidence>
<feature type="transmembrane region" description="Helical" evidence="16">
    <location>
        <begin position="375"/>
        <end position="394"/>
    </location>
</feature>
<evidence type="ECO:0000256" key="11">
    <source>
        <dbReference type="ARBA" id="ARBA00022989"/>
    </source>
</evidence>
<dbReference type="InterPro" id="IPR023616">
    <property type="entry name" value="Cyt_c_oxase-like_su1_dom"/>
</dbReference>